<feature type="region of interest" description="Disordered" evidence="2">
    <location>
        <begin position="707"/>
        <end position="727"/>
    </location>
</feature>
<dbReference type="Proteomes" id="UP000790347">
    <property type="component" value="Unassembled WGS sequence"/>
</dbReference>
<feature type="compositionally biased region" description="Low complexity" evidence="2">
    <location>
        <begin position="611"/>
        <end position="621"/>
    </location>
</feature>
<sequence length="813" mass="93319">MISENSKSKSNFFQNVGRKTMFESSTPSMTNNCFFMPFQQAKFGEKIHMIRMPPPEIISEKTEQSKCNQSQDCNYFDIGIDLANLTLYSQKKNDDNLMEKNQQLSSISITPDELLKQVEQFEEKKNREITELENEIKKSKSMIEKLSQENEQLKMQTGRNSVSKLSQTIPMEMIENLNTRCANYEMNLDSILREFEEMRQETSKLAKTLKFTIEQRNERELQIEQYKISLQKMQSEYFDELETLNSKLDEQQQSFRAKEAEYERKVEQSNNESMRMIKKVCGEYEEKISSLTISIQQGIEKLAKLNNEFVQLKANKIRSNKELEELIKSNDELKSKIENMEKISEENQKLQLDLNAKNLEVKKNEDSIIVLRGRLEEKEHKCLNHVEQMEKITNESFNLCEDARKLYFLVKKQKSSLKQIEEIKAKLVSNLEEQQKQLLQNQQESERLKQANESLLMQVKSADAVNAMCETMQNRLQKMLDTKDEEFKKKLAEKDEIIIEQQNKIHQYMENIKLAQMEKEKVLRSFHEKVLDSLKQSSSISYSAVSPITSDNSYKTFNKTSQSNDENQNTTAFDNQQCQENHEKTLDAVINTNDQQVGNTGPTTKDFRLPQSSSSSILKSQKSNTVLAHSNVDISNSIAATSINKAGQKSKPSSTIAPILAQLANDDADEALIVPDTLNESFKNDYKEAKSTESTAIVGILKRKTPSCIDSKNTTGNNPPTDNKNLPSKKIRFASDVVDNEKPRATRASKLPIYKPVKGSIYDSSSSKRNLNEKTNASRSKKLKNTTSKYIQLPDDSDSEGSLAWIDDVFAFP</sequence>
<feature type="compositionally biased region" description="Polar residues" evidence="2">
    <location>
        <begin position="593"/>
        <end position="603"/>
    </location>
</feature>
<evidence type="ECO:0000256" key="1">
    <source>
        <dbReference type="SAM" id="Coils"/>
    </source>
</evidence>
<proteinExistence type="predicted"/>
<name>A0A922L5G2_DERFA</name>
<evidence type="ECO:0000256" key="2">
    <source>
        <dbReference type="SAM" id="MobiDB-lite"/>
    </source>
</evidence>
<reference evidence="4" key="4">
    <citation type="journal article" date="2022" name="Res Sq">
        <title>Comparative Genomics Reveals Insights into the Divergent Evolution of Astigmatic Mites and Household Pest Adaptations.</title>
        <authorList>
            <person name="Xiong Q."/>
            <person name="Wan A.T.-Y."/>
            <person name="Liu X.-Y."/>
            <person name="Fung C.S.-H."/>
            <person name="Xiao X."/>
            <person name="Malainual N."/>
            <person name="Hou J."/>
            <person name="Wang L."/>
            <person name="Wang M."/>
            <person name="Yang K."/>
            <person name="Cui Y."/>
            <person name="Leung E."/>
            <person name="Nong W."/>
            <person name="Shin S.-K."/>
            <person name="Au S."/>
            <person name="Jeong K.Y."/>
            <person name="Chew F.T."/>
            <person name="Hui J."/>
            <person name="Leung T.F."/>
            <person name="Tungtrongchitr A."/>
            <person name="Zhong N."/>
            <person name="Liu Z."/>
            <person name="Tsui S."/>
        </authorList>
    </citation>
    <scope>NUCLEOTIDE SEQUENCE</scope>
    <source>
        <strain evidence="4">Derf</strain>
        <tissue evidence="4">Whole organism</tissue>
    </source>
</reference>
<evidence type="ECO:0000313" key="4">
    <source>
        <dbReference type="EMBL" id="KAH9520674.1"/>
    </source>
</evidence>
<keyword evidence="1" id="KW-0175">Coiled coil</keyword>
<feature type="region of interest" description="Disordered" evidence="2">
    <location>
        <begin position="593"/>
        <end position="621"/>
    </location>
</feature>
<protein>
    <submittedName>
        <fullName evidence="4">Uncharacterized protein</fullName>
    </submittedName>
</protein>
<organism evidence="4 5">
    <name type="scientific">Dermatophagoides farinae</name>
    <name type="common">American house dust mite</name>
    <dbReference type="NCBI Taxonomy" id="6954"/>
    <lineage>
        <taxon>Eukaryota</taxon>
        <taxon>Metazoa</taxon>
        <taxon>Ecdysozoa</taxon>
        <taxon>Arthropoda</taxon>
        <taxon>Chelicerata</taxon>
        <taxon>Arachnida</taxon>
        <taxon>Acari</taxon>
        <taxon>Acariformes</taxon>
        <taxon>Sarcoptiformes</taxon>
        <taxon>Astigmata</taxon>
        <taxon>Psoroptidia</taxon>
        <taxon>Analgoidea</taxon>
        <taxon>Pyroglyphidae</taxon>
        <taxon>Dermatophagoidinae</taxon>
        <taxon>Dermatophagoides</taxon>
    </lineage>
</organism>
<accession>A0A922L5G2</accession>
<gene>
    <name evidence="4" type="ORF">DERF_004369</name>
    <name evidence="3" type="ORF">HUG17_0491</name>
</gene>
<dbReference type="Proteomes" id="UP000828236">
    <property type="component" value="Unassembled WGS sequence"/>
</dbReference>
<keyword evidence="5" id="KW-1185">Reference proteome</keyword>
<dbReference type="AlphaFoldDB" id="A0A922L5G2"/>
<reference evidence="4" key="1">
    <citation type="submission" date="2013-05" db="EMBL/GenBank/DDBJ databases">
        <authorList>
            <person name="Yim A.K.Y."/>
            <person name="Chan T.F."/>
            <person name="Ji K.M."/>
            <person name="Liu X.Y."/>
            <person name="Zhou J.W."/>
            <person name="Li R.Q."/>
            <person name="Yang K.Y."/>
            <person name="Li J."/>
            <person name="Li M."/>
            <person name="Law P.T.W."/>
            <person name="Wu Y.L."/>
            <person name="Cai Z.L."/>
            <person name="Qin H."/>
            <person name="Bao Y."/>
            <person name="Leung R.K.K."/>
            <person name="Ng P.K.S."/>
            <person name="Zou J."/>
            <person name="Zhong X.J."/>
            <person name="Ran P.X."/>
            <person name="Zhong N.S."/>
            <person name="Liu Z.G."/>
            <person name="Tsui S.K.W."/>
        </authorList>
    </citation>
    <scope>NUCLEOTIDE SEQUENCE</scope>
    <source>
        <strain evidence="4">Derf</strain>
        <tissue evidence="4">Whole organism</tissue>
    </source>
</reference>
<reference evidence="3" key="2">
    <citation type="submission" date="2020-06" db="EMBL/GenBank/DDBJ databases">
        <authorList>
            <person name="Ji K."/>
            <person name="Li J."/>
        </authorList>
    </citation>
    <scope>NUCLEOTIDE SEQUENCE</scope>
    <source>
        <strain evidence="3">JKM2019</strain>
        <tissue evidence="3">Whole body</tissue>
    </source>
</reference>
<feature type="compositionally biased region" description="Polar residues" evidence="2">
    <location>
        <begin position="708"/>
        <end position="726"/>
    </location>
</feature>
<dbReference type="EMBL" id="SDOV01000001">
    <property type="protein sequence ID" value="KAH7644953.1"/>
    <property type="molecule type" value="Genomic_DNA"/>
</dbReference>
<comment type="caution">
    <text evidence="4">The sequence shown here is derived from an EMBL/GenBank/DDBJ whole genome shotgun (WGS) entry which is preliminary data.</text>
</comment>
<dbReference type="OrthoDB" id="10519229at2759"/>
<feature type="coiled-coil region" evidence="1">
    <location>
        <begin position="115"/>
        <end position="451"/>
    </location>
</feature>
<dbReference type="EMBL" id="ASGP02000002">
    <property type="protein sequence ID" value="KAH9520674.1"/>
    <property type="molecule type" value="Genomic_DNA"/>
</dbReference>
<evidence type="ECO:0000313" key="3">
    <source>
        <dbReference type="EMBL" id="KAH7644953.1"/>
    </source>
</evidence>
<evidence type="ECO:0000313" key="5">
    <source>
        <dbReference type="Proteomes" id="UP000790347"/>
    </source>
</evidence>
<reference evidence="3" key="3">
    <citation type="journal article" date="2021" name="World Allergy Organ. J.">
        <title>Chromosome-level assembly of Dermatophagoides farinae genome and transcriptome reveals two novel allergens Der f 37 and Der f 39.</title>
        <authorList>
            <person name="Chen J."/>
            <person name="Cai Z."/>
            <person name="Fan D."/>
            <person name="Hu J."/>
            <person name="Hou Y."/>
            <person name="He Y."/>
            <person name="Zhang Z."/>
            <person name="Zhao Z."/>
            <person name="Gao P."/>
            <person name="Hu W."/>
            <person name="Sun J."/>
            <person name="Li J."/>
            <person name="Ji K."/>
        </authorList>
    </citation>
    <scope>NUCLEOTIDE SEQUENCE</scope>
    <source>
        <strain evidence="3">JKM2019</strain>
    </source>
</reference>